<dbReference type="GO" id="GO:0004721">
    <property type="term" value="F:phosphoprotein phosphatase activity"/>
    <property type="evidence" value="ECO:0007669"/>
    <property type="project" value="TreeGrafter"/>
</dbReference>
<evidence type="ECO:0000256" key="1">
    <source>
        <dbReference type="ARBA" id="ARBA00000085"/>
    </source>
</evidence>
<dbReference type="SUPFAM" id="SSF55785">
    <property type="entry name" value="PYP-like sensor domain (PAS domain)"/>
    <property type="match status" value="1"/>
</dbReference>
<feature type="domain" description="PAC" evidence="15">
    <location>
        <begin position="328"/>
        <end position="382"/>
    </location>
</feature>
<evidence type="ECO:0000256" key="8">
    <source>
        <dbReference type="ARBA" id="ARBA00022989"/>
    </source>
</evidence>
<dbReference type="OrthoDB" id="9813151at2"/>
<accession>A0A1H9FH47</accession>
<dbReference type="Proteomes" id="UP000198833">
    <property type="component" value="Unassembled WGS sequence"/>
</dbReference>
<dbReference type="InterPro" id="IPR036890">
    <property type="entry name" value="HATPase_C_sf"/>
</dbReference>
<dbReference type="InterPro" id="IPR000700">
    <property type="entry name" value="PAS-assoc_C"/>
</dbReference>
<proteinExistence type="predicted"/>
<dbReference type="STRING" id="89093.SAMN04488558_10944"/>
<dbReference type="EMBL" id="FOEN01000009">
    <property type="protein sequence ID" value="SEQ37135.1"/>
    <property type="molecule type" value="Genomic_DNA"/>
</dbReference>
<evidence type="ECO:0000256" key="7">
    <source>
        <dbReference type="ARBA" id="ARBA00022777"/>
    </source>
</evidence>
<keyword evidence="7 17" id="KW-0418">Kinase</keyword>
<dbReference type="FunFam" id="1.10.287.130:FF:000001">
    <property type="entry name" value="Two-component sensor histidine kinase"/>
    <property type="match status" value="1"/>
</dbReference>
<dbReference type="Pfam" id="PF00672">
    <property type="entry name" value="HAMP"/>
    <property type="match status" value="1"/>
</dbReference>
<dbReference type="Gene3D" id="1.10.8.500">
    <property type="entry name" value="HAMP domain in histidine kinase"/>
    <property type="match status" value="1"/>
</dbReference>
<dbReference type="SUPFAM" id="SSF47384">
    <property type="entry name" value="Homodimeric domain of signal transducing histidine kinase"/>
    <property type="match status" value="1"/>
</dbReference>
<dbReference type="Pfam" id="PF23846">
    <property type="entry name" value="Cache_WalK"/>
    <property type="match status" value="1"/>
</dbReference>
<feature type="domain" description="PAS" evidence="14">
    <location>
        <begin position="263"/>
        <end position="311"/>
    </location>
</feature>
<organism evidence="17 18">
    <name type="scientific">Ignavigranum ruoffiae</name>
    <dbReference type="NCBI Taxonomy" id="89093"/>
    <lineage>
        <taxon>Bacteria</taxon>
        <taxon>Bacillati</taxon>
        <taxon>Bacillota</taxon>
        <taxon>Bacilli</taxon>
        <taxon>Lactobacillales</taxon>
        <taxon>Aerococcaceae</taxon>
        <taxon>Ignavigranum</taxon>
    </lineage>
</organism>
<evidence type="ECO:0000256" key="4">
    <source>
        <dbReference type="ARBA" id="ARBA00022553"/>
    </source>
</evidence>
<dbReference type="InterPro" id="IPR050351">
    <property type="entry name" value="BphY/WalK/GraS-like"/>
</dbReference>
<evidence type="ECO:0000256" key="6">
    <source>
        <dbReference type="ARBA" id="ARBA00022692"/>
    </source>
</evidence>
<evidence type="ECO:0000313" key="17">
    <source>
        <dbReference type="EMBL" id="SEQ37135.1"/>
    </source>
</evidence>
<gene>
    <name evidence="17" type="ORF">SAMN04488558_10944</name>
</gene>
<keyword evidence="9" id="KW-0902">Two-component regulatory system</keyword>
<dbReference type="InterPro" id="IPR057640">
    <property type="entry name" value="Cache_WalK"/>
</dbReference>
<dbReference type="PROSITE" id="PS50112">
    <property type="entry name" value="PAS"/>
    <property type="match status" value="1"/>
</dbReference>
<dbReference type="InterPro" id="IPR003594">
    <property type="entry name" value="HATPase_dom"/>
</dbReference>
<dbReference type="Pfam" id="PF02518">
    <property type="entry name" value="HATPase_c"/>
    <property type="match status" value="1"/>
</dbReference>
<evidence type="ECO:0000256" key="10">
    <source>
        <dbReference type="ARBA" id="ARBA00023136"/>
    </source>
</evidence>
<evidence type="ECO:0000259" key="13">
    <source>
        <dbReference type="PROSITE" id="PS50109"/>
    </source>
</evidence>
<reference evidence="17 18" key="1">
    <citation type="submission" date="2016-10" db="EMBL/GenBank/DDBJ databases">
        <authorList>
            <person name="de Groot N.N."/>
        </authorList>
    </citation>
    <scope>NUCLEOTIDE SEQUENCE [LARGE SCALE GENOMIC DNA]</scope>
    <source>
        <strain evidence="17 18">DSM 15695</strain>
    </source>
</reference>
<dbReference type="SMART" id="SM00091">
    <property type="entry name" value="PAS"/>
    <property type="match status" value="1"/>
</dbReference>
<evidence type="ECO:0000256" key="9">
    <source>
        <dbReference type="ARBA" id="ARBA00023012"/>
    </source>
</evidence>
<sequence length="617" mass="69951">MNRRPFNFFQSIYFKIPLLFVFILLIVFQFIGVYFINELEMQSLGQFKTQINSQADFLTNNLSPILSEDLNAIEQNDRLNQVLSTFTTANPTKLLVVNPQETIIATNQDLGETGVGAQTSMPKLREVLLSQTTIASEMTDGNTQDRLYQLIKPIMNNDLSQVLGAVVIETNMESVYTQTDNIIDLFIQSALFAAVLALILSVIVSQGITRPIENMRQQAIRISEGVYNYPAELMGYDELGELALTINELAEKVKDAQESTESERQRLDGILRHMTDGVIGTDQRGNVLLVNDRALYLLDMPHERAIGKSILRLLDVHQNYSMRDLLKGDQDILIERPDRHGNNSILKGEFSVIRRETGFATGLVCVLTDITEQEKTERERRDFVSNVSHELRTPLTSLKSYSEALSDGAWKDPDLAPQFLEVIQSESNRMIRMIANLLNLSKMDGGQIVLEKEYVDFKRIVDHILDRIQFTLESEGQSDCYQIVREYTSRDIYVDIDQDRMTQVIDNLLNNALKYSPDGGQITVRIEDNLDSVIFTVIDQGLGISKADQEHLFKRFYRVDKARSRAQGGSGLGLAISKEVIELHGGTIWVNSVEGQGSQFSFELPYSNYDDIDEEWE</sequence>
<dbReference type="Gene3D" id="3.30.450.20">
    <property type="entry name" value="PAS domain"/>
    <property type="match status" value="2"/>
</dbReference>
<dbReference type="InterPro" id="IPR004358">
    <property type="entry name" value="Sig_transdc_His_kin-like_C"/>
</dbReference>
<evidence type="ECO:0000256" key="12">
    <source>
        <dbReference type="SAM" id="Phobius"/>
    </source>
</evidence>
<dbReference type="SMART" id="SM00387">
    <property type="entry name" value="HATPase_c"/>
    <property type="match status" value="1"/>
</dbReference>
<dbReference type="PROSITE" id="PS50113">
    <property type="entry name" value="PAC"/>
    <property type="match status" value="1"/>
</dbReference>
<dbReference type="EC" id="2.7.13.3" evidence="3"/>
<dbReference type="GO" id="GO:0006355">
    <property type="term" value="P:regulation of DNA-templated transcription"/>
    <property type="evidence" value="ECO:0007669"/>
    <property type="project" value="InterPro"/>
</dbReference>
<evidence type="ECO:0000259" key="14">
    <source>
        <dbReference type="PROSITE" id="PS50112"/>
    </source>
</evidence>
<dbReference type="InterPro" id="IPR013767">
    <property type="entry name" value="PAS_fold"/>
</dbReference>
<keyword evidence="11" id="KW-0175">Coiled coil</keyword>
<dbReference type="PANTHER" id="PTHR45453">
    <property type="entry name" value="PHOSPHATE REGULON SENSOR PROTEIN PHOR"/>
    <property type="match status" value="1"/>
</dbReference>
<dbReference type="CDD" id="cd00082">
    <property type="entry name" value="HisKA"/>
    <property type="match status" value="1"/>
</dbReference>
<dbReference type="Pfam" id="PF00989">
    <property type="entry name" value="PAS"/>
    <property type="match status" value="1"/>
</dbReference>
<dbReference type="InterPro" id="IPR000014">
    <property type="entry name" value="PAS"/>
</dbReference>
<dbReference type="InterPro" id="IPR035965">
    <property type="entry name" value="PAS-like_dom_sf"/>
</dbReference>
<dbReference type="NCBIfam" id="TIGR00229">
    <property type="entry name" value="sensory_box"/>
    <property type="match status" value="1"/>
</dbReference>
<dbReference type="CDD" id="cd00075">
    <property type="entry name" value="HATPase"/>
    <property type="match status" value="1"/>
</dbReference>
<dbReference type="PROSITE" id="PS50885">
    <property type="entry name" value="HAMP"/>
    <property type="match status" value="1"/>
</dbReference>
<keyword evidence="18" id="KW-1185">Reference proteome</keyword>
<dbReference type="GO" id="GO:0016036">
    <property type="term" value="P:cellular response to phosphate starvation"/>
    <property type="evidence" value="ECO:0007669"/>
    <property type="project" value="TreeGrafter"/>
</dbReference>
<dbReference type="SMART" id="SM00388">
    <property type="entry name" value="HisKA"/>
    <property type="match status" value="1"/>
</dbReference>
<keyword evidence="8 12" id="KW-1133">Transmembrane helix</keyword>
<dbReference type="RefSeq" id="WP_092572392.1">
    <property type="nucleotide sequence ID" value="NZ_FOEN01000009.1"/>
</dbReference>
<feature type="domain" description="Histidine kinase" evidence="13">
    <location>
        <begin position="386"/>
        <end position="608"/>
    </location>
</feature>
<dbReference type="PROSITE" id="PS50109">
    <property type="entry name" value="HIS_KIN"/>
    <property type="match status" value="1"/>
</dbReference>
<evidence type="ECO:0000256" key="2">
    <source>
        <dbReference type="ARBA" id="ARBA00004370"/>
    </source>
</evidence>
<evidence type="ECO:0000313" key="18">
    <source>
        <dbReference type="Proteomes" id="UP000198833"/>
    </source>
</evidence>
<feature type="domain" description="HAMP" evidence="16">
    <location>
        <begin position="206"/>
        <end position="258"/>
    </location>
</feature>
<keyword evidence="5" id="KW-0808">Transferase</keyword>
<dbReference type="InterPro" id="IPR003661">
    <property type="entry name" value="HisK_dim/P_dom"/>
</dbReference>
<dbReference type="SUPFAM" id="SSF158472">
    <property type="entry name" value="HAMP domain-like"/>
    <property type="match status" value="1"/>
</dbReference>
<dbReference type="GO" id="GO:0005886">
    <property type="term" value="C:plasma membrane"/>
    <property type="evidence" value="ECO:0007669"/>
    <property type="project" value="TreeGrafter"/>
</dbReference>
<dbReference type="PANTHER" id="PTHR45453:SF1">
    <property type="entry name" value="PHOSPHATE REGULON SENSOR PROTEIN PHOR"/>
    <property type="match status" value="1"/>
</dbReference>
<evidence type="ECO:0000256" key="3">
    <source>
        <dbReference type="ARBA" id="ARBA00012438"/>
    </source>
</evidence>
<protein>
    <recommendedName>
        <fullName evidence="3">histidine kinase</fullName>
        <ecNumber evidence="3">2.7.13.3</ecNumber>
    </recommendedName>
</protein>
<feature type="transmembrane region" description="Helical" evidence="12">
    <location>
        <begin position="12"/>
        <end position="36"/>
    </location>
</feature>
<keyword evidence="10 12" id="KW-0472">Membrane</keyword>
<dbReference type="AlphaFoldDB" id="A0A1H9FH47"/>
<keyword evidence="6 12" id="KW-0812">Transmembrane</keyword>
<dbReference type="InterPro" id="IPR005467">
    <property type="entry name" value="His_kinase_dom"/>
</dbReference>
<dbReference type="CDD" id="cd00130">
    <property type="entry name" value="PAS"/>
    <property type="match status" value="1"/>
</dbReference>
<dbReference type="Gene3D" id="3.30.565.10">
    <property type="entry name" value="Histidine kinase-like ATPase, C-terminal domain"/>
    <property type="match status" value="1"/>
</dbReference>
<evidence type="ECO:0000256" key="5">
    <source>
        <dbReference type="ARBA" id="ARBA00022679"/>
    </source>
</evidence>
<name>A0A1H9FH47_9LACT</name>
<evidence type="ECO:0000259" key="16">
    <source>
        <dbReference type="PROSITE" id="PS50885"/>
    </source>
</evidence>
<comment type="catalytic activity">
    <reaction evidence="1">
        <text>ATP + protein L-histidine = ADP + protein N-phospho-L-histidine.</text>
        <dbReference type="EC" id="2.7.13.3"/>
    </reaction>
</comment>
<dbReference type="SMART" id="SM00304">
    <property type="entry name" value="HAMP"/>
    <property type="match status" value="1"/>
</dbReference>
<dbReference type="SUPFAM" id="SSF55874">
    <property type="entry name" value="ATPase domain of HSP90 chaperone/DNA topoisomerase II/histidine kinase"/>
    <property type="match status" value="1"/>
</dbReference>
<dbReference type="Pfam" id="PF00512">
    <property type="entry name" value="HisKA"/>
    <property type="match status" value="1"/>
</dbReference>
<dbReference type="InterPro" id="IPR049814">
    <property type="entry name" value="Resp_reg_WalK"/>
</dbReference>
<dbReference type="InterPro" id="IPR003660">
    <property type="entry name" value="HAMP_dom"/>
</dbReference>
<keyword evidence="4" id="KW-0597">Phosphoprotein</keyword>
<evidence type="ECO:0000259" key="15">
    <source>
        <dbReference type="PROSITE" id="PS50113"/>
    </source>
</evidence>
<dbReference type="GO" id="GO:0000155">
    <property type="term" value="F:phosphorelay sensor kinase activity"/>
    <property type="evidence" value="ECO:0007669"/>
    <property type="project" value="InterPro"/>
</dbReference>
<dbReference type="NCBIfam" id="NF033092">
    <property type="entry name" value="HK_WalK"/>
    <property type="match status" value="1"/>
</dbReference>
<dbReference type="FunFam" id="3.30.565.10:FF:000006">
    <property type="entry name" value="Sensor histidine kinase WalK"/>
    <property type="match status" value="1"/>
</dbReference>
<evidence type="ECO:0000256" key="11">
    <source>
        <dbReference type="SAM" id="Coils"/>
    </source>
</evidence>
<dbReference type="InterPro" id="IPR036097">
    <property type="entry name" value="HisK_dim/P_sf"/>
</dbReference>
<dbReference type="PRINTS" id="PR00344">
    <property type="entry name" value="BCTRLSENSOR"/>
</dbReference>
<dbReference type="CDD" id="cd06225">
    <property type="entry name" value="HAMP"/>
    <property type="match status" value="1"/>
</dbReference>
<feature type="coiled-coil region" evidence="11">
    <location>
        <begin position="239"/>
        <end position="266"/>
    </location>
</feature>
<comment type="subcellular location">
    <subcellularLocation>
        <location evidence="2">Membrane</location>
    </subcellularLocation>
</comment>
<dbReference type="Gene3D" id="1.10.287.130">
    <property type="match status" value="1"/>
</dbReference>